<keyword evidence="1" id="KW-1133">Transmembrane helix</keyword>
<evidence type="ECO:0000313" key="3">
    <source>
        <dbReference type="Proteomes" id="UP001183619"/>
    </source>
</evidence>
<keyword evidence="3" id="KW-1185">Reference proteome</keyword>
<organism evidence="2 3">
    <name type="scientific">Corynebacterium felinum</name>
    <dbReference type="NCBI Taxonomy" id="131318"/>
    <lineage>
        <taxon>Bacteria</taxon>
        <taxon>Bacillati</taxon>
        <taxon>Actinomycetota</taxon>
        <taxon>Actinomycetes</taxon>
        <taxon>Mycobacteriales</taxon>
        <taxon>Corynebacteriaceae</taxon>
        <taxon>Corynebacterium</taxon>
    </lineage>
</organism>
<accession>A0ABU2B7Y8</accession>
<keyword evidence="1" id="KW-0812">Transmembrane</keyword>
<feature type="transmembrane region" description="Helical" evidence="1">
    <location>
        <begin position="88"/>
        <end position="107"/>
    </location>
</feature>
<dbReference type="Proteomes" id="UP001183619">
    <property type="component" value="Unassembled WGS sequence"/>
</dbReference>
<name>A0ABU2B7Y8_9CORY</name>
<comment type="caution">
    <text evidence="2">The sequence shown here is derived from an EMBL/GenBank/DDBJ whole genome shotgun (WGS) entry which is preliminary data.</text>
</comment>
<reference evidence="2 3" key="1">
    <citation type="submission" date="2023-07" db="EMBL/GenBank/DDBJ databases">
        <title>Sequencing the genomes of 1000 actinobacteria strains.</title>
        <authorList>
            <person name="Klenk H.-P."/>
        </authorList>
    </citation>
    <scope>NUCLEOTIDE SEQUENCE [LARGE SCALE GENOMIC DNA]</scope>
    <source>
        <strain evidence="2 3">DSM 44508</strain>
    </source>
</reference>
<gene>
    <name evidence="2" type="ORF">J2S37_000431</name>
</gene>
<keyword evidence="1" id="KW-0472">Membrane</keyword>
<protein>
    <submittedName>
        <fullName evidence="2">Uncharacterized protein</fullName>
    </submittedName>
</protein>
<evidence type="ECO:0000256" key="1">
    <source>
        <dbReference type="SAM" id="Phobius"/>
    </source>
</evidence>
<feature type="transmembrane region" description="Helical" evidence="1">
    <location>
        <begin position="54"/>
        <end position="76"/>
    </location>
</feature>
<feature type="transmembrane region" description="Helical" evidence="1">
    <location>
        <begin position="119"/>
        <end position="137"/>
    </location>
</feature>
<dbReference type="RefSeq" id="WP_277103821.1">
    <property type="nucleotide sequence ID" value="NZ_BAAAJS010000014.1"/>
</dbReference>
<feature type="transmembrane region" description="Helical" evidence="1">
    <location>
        <begin position="23"/>
        <end position="42"/>
    </location>
</feature>
<sequence length="154" mass="17162">MASTLVHDTHDILEGAPPRMHKWARALCFFINALPLTIIATTSDIGSKGALIDLLFSTALSIILTMSVYSSAYAWALLMGFAKQRHTVLWITALRMSAVFLSINLMVLPVVAEYSGFDLHWSAIVCSWIVGLMLILMQTRPFCRLAARFLYDPL</sequence>
<proteinExistence type="predicted"/>
<dbReference type="EMBL" id="JAVDYF010000001">
    <property type="protein sequence ID" value="MDR7353893.1"/>
    <property type="molecule type" value="Genomic_DNA"/>
</dbReference>
<evidence type="ECO:0000313" key="2">
    <source>
        <dbReference type="EMBL" id="MDR7353893.1"/>
    </source>
</evidence>